<keyword evidence="1" id="KW-0472">Membrane</keyword>
<reference evidence="2 3" key="1">
    <citation type="submission" date="2023-04" db="EMBL/GenBank/DDBJ databases">
        <title>Luteimonas sp. M1R5S18.</title>
        <authorList>
            <person name="Sun J.-Q."/>
        </authorList>
    </citation>
    <scope>NUCLEOTIDE SEQUENCE [LARGE SCALE GENOMIC DNA]</scope>
    <source>
        <strain evidence="2 3">M1R5S18</strain>
    </source>
</reference>
<evidence type="ECO:0000256" key="1">
    <source>
        <dbReference type="SAM" id="Phobius"/>
    </source>
</evidence>
<keyword evidence="1" id="KW-1133">Transmembrane helix</keyword>
<dbReference type="Proteomes" id="UP001156831">
    <property type="component" value="Unassembled WGS sequence"/>
</dbReference>
<gene>
    <name evidence="2" type="ORF">QFW80_16590</name>
</gene>
<protein>
    <submittedName>
        <fullName evidence="2">Uncharacterized protein</fullName>
    </submittedName>
</protein>
<comment type="caution">
    <text evidence="2">The sequence shown here is derived from an EMBL/GenBank/DDBJ whole genome shotgun (WGS) entry which is preliminary data.</text>
</comment>
<sequence length="52" mass="5909">MNELRELVGLVKDLPNAALWVIAAIFLSITPDQRSDKLFVAARRTQRLKCAR</sequence>
<dbReference type="EMBL" id="JARXRN010000029">
    <property type="protein sequence ID" value="MDH5832137.1"/>
    <property type="molecule type" value="Genomic_DNA"/>
</dbReference>
<evidence type="ECO:0000313" key="2">
    <source>
        <dbReference type="EMBL" id="MDH5832137.1"/>
    </source>
</evidence>
<name>A0ABT6JNP5_9GAMM</name>
<evidence type="ECO:0000313" key="3">
    <source>
        <dbReference type="Proteomes" id="UP001156831"/>
    </source>
</evidence>
<accession>A0ABT6JNP5</accession>
<feature type="transmembrane region" description="Helical" evidence="1">
    <location>
        <begin position="14"/>
        <end position="30"/>
    </location>
</feature>
<keyword evidence="3" id="KW-1185">Reference proteome</keyword>
<dbReference type="RefSeq" id="WP_280603150.1">
    <property type="nucleotide sequence ID" value="NZ_JARXRN010000029.1"/>
</dbReference>
<keyword evidence="1" id="KW-0812">Transmembrane</keyword>
<proteinExistence type="predicted"/>
<organism evidence="2 3">
    <name type="scientific">Luteimonas rhizosphaericola</name>
    <dbReference type="NCBI Taxonomy" id="3042024"/>
    <lineage>
        <taxon>Bacteria</taxon>
        <taxon>Pseudomonadati</taxon>
        <taxon>Pseudomonadota</taxon>
        <taxon>Gammaproteobacteria</taxon>
        <taxon>Lysobacterales</taxon>
        <taxon>Lysobacteraceae</taxon>
        <taxon>Luteimonas</taxon>
    </lineage>
</organism>